<protein>
    <submittedName>
        <fullName evidence="4">MBL fold metallo-hydrolase</fullName>
    </submittedName>
</protein>
<evidence type="ECO:0000313" key="5">
    <source>
        <dbReference type="Proteomes" id="UP000285478"/>
    </source>
</evidence>
<reference evidence="4 5" key="1">
    <citation type="journal article" date="2018" name="Environ. Microbiol.">
        <title>Genomes of ubiquitous marine and hypersaline Hydrogenovibrio, Thiomicrorhabdus and Thiomicrospira spp. encode a diversity of mechanisms to sustain chemolithoautotrophy in heterogeneous environments.</title>
        <authorList>
            <person name="Scott K.M."/>
            <person name="Williams J."/>
            <person name="Porter C.M.B."/>
            <person name="Russel S."/>
            <person name="Harmer T.L."/>
            <person name="Paul J.H."/>
            <person name="Antonen K.M."/>
            <person name="Bridges M.K."/>
            <person name="Camper G.J."/>
            <person name="Campla C.K."/>
            <person name="Casella L.G."/>
            <person name="Chase E."/>
            <person name="Conrad J.W."/>
            <person name="Cruz M.C."/>
            <person name="Dunlap D.S."/>
            <person name="Duran L."/>
            <person name="Fahsbender E.M."/>
            <person name="Goldsmith D.B."/>
            <person name="Keeley R.F."/>
            <person name="Kondoff M.R."/>
            <person name="Kussy B.I."/>
            <person name="Lane M.K."/>
            <person name="Lawler S."/>
            <person name="Leigh B.A."/>
            <person name="Lewis C."/>
            <person name="Lostal L.M."/>
            <person name="Marking D."/>
            <person name="Mancera P.A."/>
            <person name="McClenthan E.C."/>
            <person name="McIntyre E.A."/>
            <person name="Mine J.A."/>
            <person name="Modi S."/>
            <person name="Moore B.D."/>
            <person name="Morgan W.A."/>
            <person name="Nelson K.M."/>
            <person name="Nguyen K.N."/>
            <person name="Ogburn N."/>
            <person name="Parrino D.G."/>
            <person name="Pedapudi A.D."/>
            <person name="Pelham R.P."/>
            <person name="Preece A.M."/>
            <person name="Rampersad E.A."/>
            <person name="Richardson J.C."/>
            <person name="Rodgers C.M."/>
            <person name="Schaffer B.L."/>
            <person name="Sheridan N.E."/>
            <person name="Solone M.R."/>
            <person name="Staley Z.R."/>
            <person name="Tabuchi M."/>
            <person name="Waide R.J."/>
            <person name="Wanjugi P.W."/>
            <person name="Young S."/>
            <person name="Clum A."/>
            <person name="Daum C."/>
            <person name="Huntemann M."/>
            <person name="Ivanova N."/>
            <person name="Kyrpides N."/>
            <person name="Mikhailova N."/>
            <person name="Palaniappan K."/>
            <person name="Pillay M."/>
            <person name="Reddy T.B.K."/>
            <person name="Shapiro N."/>
            <person name="Stamatis D."/>
            <person name="Varghese N."/>
            <person name="Woyke T."/>
            <person name="Boden R."/>
            <person name="Freyermuth S.K."/>
            <person name="Kerfeld C.A."/>
        </authorList>
    </citation>
    <scope>NUCLEOTIDE SEQUENCE [LARGE SCALE GENOMIC DNA]</scope>
    <source>
        <strain evidence="4 5">JR-2</strain>
    </source>
</reference>
<dbReference type="Pfam" id="PF00753">
    <property type="entry name" value="Lactamase_B"/>
    <property type="match status" value="1"/>
</dbReference>
<name>A0A410H4J7_9GAMM</name>
<feature type="signal peptide" evidence="2">
    <location>
        <begin position="1"/>
        <end position="21"/>
    </location>
</feature>
<dbReference type="SMART" id="SM00849">
    <property type="entry name" value="Lactamase_B"/>
    <property type="match status" value="1"/>
</dbReference>
<dbReference type="EMBL" id="CP035033">
    <property type="protein sequence ID" value="QAB15821.1"/>
    <property type="molecule type" value="Genomic_DNA"/>
</dbReference>
<organism evidence="4 5">
    <name type="scientific">Hydrogenovibrio thermophilus</name>
    <dbReference type="NCBI Taxonomy" id="265883"/>
    <lineage>
        <taxon>Bacteria</taxon>
        <taxon>Pseudomonadati</taxon>
        <taxon>Pseudomonadota</taxon>
        <taxon>Gammaproteobacteria</taxon>
        <taxon>Thiotrichales</taxon>
        <taxon>Piscirickettsiaceae</taxon>
        <taxon>Hydrogenovibrio</taxon>
    </lineage>
</organism>
<keyword evidence="4" id="KW-0378">Hydrolase</keyword>
<dbReference type="Proteomes" id="UP000285478">
    <property type="component" value="Chromosome"/>
</dbReference>
<dbReference type="SUPFAM" id="SSF56281">
    <property type="entry name" value="Metallo-hydrolase/oxidoreductase"/>
    <property type="match status" value="1"/>
</dbReference>
<feature type="chain" id="PRO_5019258233" evidence="2">
    <location>
        <begin position="22"/>
        <end position="365"/>
    </location>
</feature>
<dbReference type="Gene3D" id="3.60.15.10">
    <property type="entry name" value="Ribonuclease Z/Hydroxyacylglutathione hydrolase-like"/>
    <property type="match status" value="1"/>
</dbReference>
<evidence type="ECO:0000256" key="1">
    <source>
        <dbReference type="ARBA" id="ARBA00005250"/>
    </source>
</evidence>
<dbReference type="PROSITE" id="PS51257">
    <property type="entry name" value="PROKAR_LIPOPROTEIN"/>
    <property type="match status" value="1"/>
</dbReference>
<evidence type="ECO:0000256" key="2">
    <source>
        <dbReference type="SAM" id="SignalP"/>
    </source>
</evidence>
<dbReference type="GO" id="GO:0016787">
    <property type="term" value="F:hydrolase activity"/>
    <property type="evidence" value="ECO:0007669"/>
    <property type="project" value="UniProtKB-KW"/>
</dbReference>
<comment type="similarity">
    <text evidence="1">Belongs to the metallo-beta-lactamase superfamily. Class-B beta-lactamase family.</text>
</comment>
<keyword evidence="2" id="KW-0732">Signal</keyword>
<dbReference type="PANTHER" id="PTHR42951:SF4">
    <property type="entry name" value="ACYL-COENZYME A THIOESTERASE MBLAC2"/>
    <property type="match status" value="1"/>
</dbReference>
<dbReference type="CDD" id="cd16282">
    <property type="entry name" value="metallo-hydrolase-like_MBL-fold"/>
    <property type="match status" value="1"/>
</dbReference>
<dbReference type="KEGG" id="htr:EPV75_09125"/>
<dbReference type="AlphaFoldDB" id="A0A410H4J7"/>
<dbReference type="RefSeq" id="WP_128385171.1">
    <property type="nucleotide sequence ID" value="NZ_CP035033.1"/>
</dbReference>
<sequence length="365" mass="40863">MRHLLSTLILSSGFMSCAALAAGDKTGDPYVMGFEIYAKEMGGDATYSGYAQEVVKTERKAGYIGPTVYLPKPVKVMDGVYTVVGSLIWHNPSNYGLNNNLTFMIFEDGVFVFNAGPNPAVAAAFHKMIRSYTDKPVKWVAVENSQGHAYLGASYWVDVGVKNLYSHKRANDDFHKGFAHIKEHWSTRVGREITHSARDVSDQFTTFEDKLTVDVGGRETVEVLNFGPGHTPGSTLVYVPSRKLLLTGDLAYNSRMLALFSYTNTLHWVESFDRMMAAMPNDVKVIPGHGAPTDMATIKRDTYDYLTYMQTEVQKIIDRDGVEEDALEIDQSMYQDRPVFEQTHRNNASHIYREMTGGDLGENFE</sequence>
<dbReference type="GO" id="GO:0017001">
    <property type="term" value="P:antibiotic catabolic process"/>
    <property type="evidence" value="ECO:0007669"/>
    <property type="project" value="UniProtKB-ARBA"/>
</dbReference>
<dbReference type="InterPro" id="IPR001279">
    <property type="entry name" value="Metallo-B-lactamas"/>
</dbReference>
<gene>
    <name evidence="4" type="ORF">EPV75_09125</name>
</gene>
<dbReference type="PANTHER" id="PTHR42951">
    <property type="entry name" value="METALLO-BETA-LACTAMASE DOMAIN-CONTAINING"/>
    <property type="match status" value="1"/>
</dbReference>
<dbReference type="InterPro" id="IPR036866">
    <property type="entry name" value="RibonucZ/Hydroxyglut_hydro"/>
</dbReference>
<evidence type="ECO:0000313" key="4">
    <source>
        <dbReference type="EMBL" id="QAB15821.1"/>
    </source>
</evidence>
<keyword evidence="5" id="KW-1185">Reference proteome</keyword>
<proteinExistence type="inferred from homology"/>
<accession>A0A410H4J7</accession>
<feature type="domain" description="Metallo-beta-lactamase" evidence="3">
    <location>
        <begin position="98"/>
        <end position="289"/>
    </location>
</feature>
<evidence type="ECO:0000259" key="3">
    <source>
        <dbReference type="SMART" id="SM00849"/>
    </source>
</evidence>
<dbReference type="InterPro" id="IPR050855">
    <property type="entry name" value="NDM-1-like"/>
</dbReference>